<dbReference type="Proteomes" id="UP000013834">
    <property type="component" value="Unassembled WGS sequence"/>
</dbReference>
<dbReference type="RefSeq" id="WP_010729862.1">
    <property type="nucleotide sequence ID" value="NZ_KB948150.1"/>
</dbReference>
<evidence type="ECO:0000313" key="2">
    <source>
        <dbReference type="Proteomes" id="UP000013834"/>
    </source>
</evidence>
<dbReference type="AlphaFoldDB" id="A0A829EQV7"/>
<comment type="caution">
    <text evidence="1">The sequence shown here is derived from an EMBL/GenBank/DDBJ whole genome shotgun (WGS) entry which is preliminary data.</text>
</comment>
<proteinExistence type="predicted"/>
<dbReference type="EMBL" id="AIVF01000078">
    <property type="protein sequence ID" value="EOG20486.1"/>
    <property type="molecule type" value="Genomic_DNA"/>
</dbReference>
<reference evidence="1 2" key="1">
    <citation type="submission" date="2013-02" db="EMBL/GenBank/DDBJ databases">
        <title>The Genome Sequence of Enterococcus faecium VRE_84.</title>
        <authorList>
            <consortium name="The Broad Institute Genome Sequencing Platform"/>
            <consortium name="The Broad Institute Genome Sequencing Center for Infectious Disease"/>
            <person name="Earl A.M."/>
            <person name="Gilmore M.S."/>
            <person name="Lebreton F."/>
            <person name="Hammerum A.M."/>
            <person name="Jensen L.B."/>
            <person name="Guardabassi L."/>
            <person name="Walker B."/>
            <person name="Young S.K."/>
            <person name="Zeng Q."/>
            <person name="Gargeya S."/>
            <person name="Fitzgerald M."/>
            <person name="Haas B."/>
            <person name="Abouelleil A."/>
            <person name="Alvarado L."/>
            <person name="Arachchi H.M."/>
            <person name="Berlin A.M."/>
            <person name="Chapman S.B."/>
            <person name="Dewar J."/>
            <person name="Goldberg J."/>
            <person name="Griggs A."/>
            <person name="Gujja S."/>
            <person name="Hansen M."/>
            <person name="Howarth C."/>
            <person name="Imamovic A."/>
            <person name="Larimer J."/>
            <person name="McCowan C."/>
            <person name="Murphy C."/>
            <person name="Neiman D."/>
            <person name="Pearson M."/>
            <person name="Priest M."/>
            <person name="Roberts A."/>
            <person name="Saif S."/>
            <person name="Shea T."/>
            <person name="Sisk P."/>
            <person name="Sykes S."/>
            <person name="Wortman J."/>
            <person name="Nusbaum C."/>
            <person name="Birren B."/>
        </authorList>
    </citation>
    <scope>NUCLEOTIDE SEQUENCE [LARGE SCALE GENOMIC DNA]</scope>
    <source>
        <strain evidence="1 2">VRE 84</strain>
    </source>
</reference>
<protein>
    <submittedName>
        <fullName evidence="1">Uncharacterized protein</fullName>
    </submittedName>
</protein>
<organism evidence="1 2">
    <name type="scientific">Enterococcus faecium EnGen0180</name>
    <dbReference type="NCBI Taxonomy" id="1157475"/>
    <lineage>
        <taxon>Bacteria</taxon>
        <taxon>Bacillati</taxon>
        <taxon>Bacillota</taxon>
        <taxon>Bacilli</taxon>
        <taxon>Lactobacillales</taxon>
        <taxon>Enterococcaceae</taxon>
        <taxon>Enterococcus</taxon>
    </lineage>
</organism>
<name>A0A829EQV7_ENTFC</name>
<gene>
    <name evidence="1" type="ORF">SMG_03171</name>
</gene>
<accession>A0A829EQV7</accession>
<evidence type="ECO:0000313" key="1">
    <source>
        <dbReference type="EMBL" id="EOG20486.1"/>
    </source>
</evidence>
<sequence length="156" mass="18569">MLTNLKLYREGFNEKVSIGESIEYLGKKYIIIRILEIKKLYFSKYNNLAVRVLVQKVGNPSDYRSDYHNYKTESSVIKRYNQSKNDERIFKVGEIIISKYGIAYEIVSIKKFYYEFVDLVVEYSVRLIVPWSKEEINEALKHERKSTFKVLEGEKK</sequence>